<comment type="caution">
    <text evidence="1">The sequence shown here is derived from an EMBL/GenBank/DDBJ whole genome shotgun (WGS) entry which is preliminary data.</text>
</comment>
<evidence type="ECO:0000313" key="1">
    <source>
        <dbReference type="EMBL" id="GAA4501362.1"/>
    </source>
</evidence>
<dbReference type="Proteomes" id="UP001501243">
    <property type="component" value="Unassembled WGS sequence"/>
</dbReference>
<name>A0ABP8QCZ4_9BACT</name>
<sequence>MTLLQTQSPTVVLVVLRAQYARKLRRCAGCHSRPELIVTPDPCYGTMSNATAGWIGYYAVRCHRCQVHFPGDTSASNSANPTPTTLDEHRAALQSAVDSWNSVAA</sequence>
<reference evidence="2" key="1">
    <citation type="journal article" date="2019" name="Int. J. Syst. Evol. Microbiol.">
        <title>The Global Catalogue of Microorganisms (GCM) 10K type strain sequencing project: providing services to taxonomists for standard genome sequencing and annotation.</title>
        <authorList>
            <consortium name="The Broad Institute Genomics Platform"/>
            <consortium name="The Broad Institute Genome Sequencing Center for Infectious Disease"/>
            <person name="Wu L."/>
            <person name="Ma J."/>
        </authorList>
    </citation>
    <scope>NUCLEOTIDE SEQUENCE [LARGE SCALE GENOMIC DNA]</scope>
    <source>
        <strain evidence="2">JCM 17841</strain>
    </source>
</reference>
<evidence type="ECO:0000313" key="2">
    <source>
        <dbReference type="Proteomes" id="UP001501243"/>
    </source>
</evidence>
<dbReference type="RefSeq" id="WP_208131777.1">
    <property type="nucleotide sequence ID" value="NZ_BAABGQ010000006.1"/>
</dbReference>
<organism evidence="1 2">
    <name type="scientific">Hymenobacter ginsengisoli</name>
    <dbReference type="NCBI Taxonomy" id="1051626"/>
    <lineage>
        <taxon>Bacteria</taxon>
        <taxon>Pseudomonadati</taxon>
        <taxon>Bacteroidota</taxon>
        <taxon>Cytophagia</taxon>
        <taxon>Cytophagales</taxon>
        <taxon>Hymenobacteraceae</taxon>
        <taxon>Hymenobacter</taxon>
    </lineage>
</organism>
<dbReference type="EMBL" id="BAABGQ010000006">
    <property type="protein sequence ID" value="GAA4501362.1"/>
    <property type="molecule type" value="Genomic_DNA"/>
</dbReference>
<accession>A0ABP8QCZ4</accession>
<proteinExistence type="predicted"/>
<gene>
    <name evidence="1" type="ORF">GCM10023172_23080</name>
</gene>
<protein>
    <submittedName>
        <fullName evidence="1">Uncharacterized protein</fullName>
    </submittedName>
</protein>
<keyword evidence="2" id="KW-1185">Reference proteome</keyword>